<dbReference type="SUPFAM" id="SSF48403">
    <property type="entry name" value="Ankyrin repeat"/>
    <property type="match status" value="1"/>
</dbReference>
<feature type="repeat" description="ANK" evidence="3">
    <location>
        <begin position="17"/>
        <end position="49"/>
    </location>
</feature>
<dbReference type="PANTHER" id="PTHR24201">
    <property type="entry name" value="ANK_REP_REGION DOMAIN-CONTAINING PROTEIN"/>
    <property type="match status" value="1"/>
</dbReference>
<dbReference type="PANTHER" id="PTHR24201:SF16">
    <property type="entry name" value="ANKYRIN-1-LIKE-RELATED"/>
    <property type="match status" value="1"/>
</dbReference>
<comment type="caution">
    <text evidence="4">The sequence shown here is derived from an EMBL/GenBank/DDBJ whole genome shotgun (WGS) entry which is preliminary data.</text>
</comment>
<dbReference type="PROSITE" id="PS50297">
    <property type="entry name" value="ANK_REP_REGION"/>
    <property type="match status" value="3"/>
</dbReference>
<dbReference type="GO" id="GO:0005634">
    <property type="term" value="C:nucleus"/>
    <property type="evidence" value="ECO:0007669"/>
    <property type="project" value="TreeGrafter"/>
</dbReference>
<accession>A0AA38J4R4</accession>
<dbReference type="EMBL" id="JALNTZ010000001">
    <property type="protein sequence ID" value="KAJ3664514.1"/>
    <property type="molecule type" value="Genomic_DNA"/>
</dbReference>
<feature type="non-terminal residue" evidence="4">
    <location>
        <position position="1"/>
    </location>
</feature>
<keyword evidence="2 3" id="KW-0040">ANK repeat</keyword>
<dbReference type="AlphaFoldDB" id="A0AA38J4R4"/>
<dbReference type="Pfam" id="PF12796">
    <property type="entry name" value="Ank_2"/>
    <property type="match status" value="2"/>
</dbReference>
<gene>
    <name evidence="4" type="ORF">Zmor_000074</name>
</gene>
<dbReference type="InterPro" id="IPR036770">
    <property type="entry name" value="Ankyrin_rpt-contain_sf"/>
</dbReference>
<dbReference type="InterPro" id="IPR002110">
    <property type="entry name" value="Ankyrin_rpt"/>
</dbReference>
<keyword evidence="5" id="KW-1185">Reference proteome</keyword>
<name>A0AA38J4R4_9CUCU</name>
<proteinExistence type="predicted"/>
<dbReference type="InterPro" id="IPR050776">
    <property type="entry name" value="Ank_Repeat/CDKN_Inhibitor"/>
</dbReference>
<dbReference type="Gene3D" id="1.25.40.20">
    <property type="entry name" value="Ankyrin repeat-containing domain"/>
    <property type="match status" value="1"/>
</dbReference>
<evidence type="ECO:0000313" key="5">
    <source>
        <dbReference type="Proteomes" id="UP001168821"/>
    </source>
</evidence>
<keyword evidence="1" id="KW-0677">Repeat</keyword>
<evidence type="ECO:0000256" key="3">
    <source>
        <dbReference type="PROSITE-ProRule" id="PRU00023"/>
    </source>
</evidence>
<organism evidence="4 5">
    <name type="scientific">Zophobas morio</name>
    <dbReference type="NCBI Taxonomy" id="2755281"/>
    <lineage>
        <taxon>Eukaryota</taxon>
        <taxon>Metazoa</taxon>
        <taxon>Ecdysozoa</taxon>
        <taxon>Arthropoda</taxon>
        <taxon>Hexapoda</taxon>
        <taxon>Insecta</taxon>
        <taxon>Pterygota</taxon>
        <taxon>Neoptera</taxon>
        <taxon>Endopterygota</taxon>
        <taxon>Coleoptera</taxon>
        <taxon>Polyphaga</taxon>
        <taxon>Cucujiformia</taxon>
        <taxon>Tenebrionidae</taxon>
        <taxon>Zophobas</taxon>
    </lineage>
</organism>
<evidence type="ECO:0000256" key="1">
    <source>
        <dbReference type="ARBA" id="ARBA00022737"/>
    </source>
</evidence>
<protein>
    <submittedName>
        <fullName evidence="4">Uncharacterized protein</fullName>
    </submittedName>
</protein>
<dbReference type="PROSITE" id="PS50088">
    <property type="entry name" value="ANK_REPEAT"/>
    <property type="match status" value="3"/>
</dbReference>
<evidence type="ECO:0000256" key="2">
    <source>
        <dbReference type="ARBA" id="ARBA00023043"/>
    </source>
</evidence>
<reference evidence="4" key="1">
    <citation type="journal article" date="2023" name="G3 (Bethesda)">
        <title>Whole genome assemblies of Zophobas morio and Tenebrio molitor.</title>
        <authorList>
            <person name="Kaur S."/>
            <person name="Stinson S.A."/>
            <person name="diCenzo G.C."/>
        </authorList>
    </citation>
    <scope>NUCLEOTIDE SEQUENCE</scope>
    <source>
        <strain evidence="4">QUZm001</strain>
    </source>
</reference>
<dbReference type="SMART" id="SM00248">
    <property type="entry name" value="ANK"/>
    <property type="match status" value="4"/>
</dbReference>
<evidence type="ECO:0000313" key="4">
    <source>
        <dbReference type="EMBL" id="KAJ3664514.1"/>
    </source>
</evidence>
<feature type="repeat" description="ANK" evidence="3">
    <location>
        <begin position="47"/>
        <end position="79"/>
    </location>
</feature>
<feature type="repeat" description="ANK" evidence="3">
    <location>
        <begin position="113"/>
        <end position="145"/>
    </location>
</feature>
<sequence length="189" mass="20559">MNTPLSRGCSYSPRESFEYTALQFAARRGSLEQVRYLIESGTDLDTGPDPALHLALRKQNTAIVHLLLHAGADFEIKDSHGDYPIHIACSLGLLDVVHALCALGCSVEVLTVKGLSPLHLAAKNGHIHVVRCLCAAGCNIDIRNSDNIRADITALKYGHNNIAELLDRLRVTGQRDTLARQLVPTNEAC</sequence>
<dbReference type="Proteomes" id="UP001168821">
    <property type="component" value="Unassembled WGS sequence"/>
</dbReference>